<dbReference type="Proteomes" id="UP000016923">
    <property type="component" value="Unassembled WGS sequence"/>
</dbReference>
<feature type="region of interest" description="Disordered" evidence="3">
    <location>
        <begin position="85"/>
        <end position="130"/>
    </location>
</feature>
<feature type="compositionally biased region" description="Acidic residues" evidence="3">
    <location>
        <begin position="34"/>
        <end position="44"/>
    </location>
</feature>
<dbReference type="InterPro" id="IPR018612">
    <property type="entry name" value="NSRP1_N"/>
</dbReference>
<feature type="region of interest" description="Disordered" evidence="3">
    <location>
        <begin position="1"/>
        <end position="64"/>
    </location>
</feature>
<keyword evidence="2" id="KW-0175">Coiled coil</keyword>
<feature type="region of interest" description="Disordered" evidence="3">
    <location>
        <begin position="167"/>
        <end position="272"/>
    </location>
</feature>
<evidence type="ECO:0000256" key="2">
    <source>
        <dbReference type="ARBA" id="ARBA00023054"/>
    </source>
</evidence>
<accession>S3C9T6</accession>
<feature type="region of interest" description="Disordered" evidence="3">
    <location>
        <begin position="289"/>
        <end position="453"/>
    </location>
</feature>
<evidence type="ECO:0000256" key="3">
    <source>
        <dbReference type="SAM" id="MobiDB-lite"/>
    </source>
</evidence>
<feature type="compositionally biased region" description="Basic and acidic residues" evidence="3">
    <location>
        <begin position="296"/>
        <end position="328"/>
    </location>
</feature>
<dbReference type="HOGENOM" id="CLU_042321_0_0_1"/>
<protein>
    <submittedName>
        <fullName evidence="5">Coiled-coil domain-containing protein 55</fullName>
    </submittedName>
</protein>
<feature type="compositionally biased region" description="Basic and acidic residues" evidence="3">
    <location>
        <begin position="425"/>
        <end position="436"/>
    </location>
</feature>
<dbReference type="PANTHER" id="PTHR47845:SF1">
    <property type="entry name" value="NUCLEAR SPECKLE SPLICING REGULATORY PROTEIN 1 HOMOLOG"/>
    <property type="match status" value="1"/>
</dbReference>
<evidence type="ECO:0000313" key="6">
    <source>
        <dbReference type="Proteomes" id="UP000016923"/>
    </source>
</evidence>
<feature type="domain" description="Nuclear speckle splicing regulatory protein 1 N-terminal" evidence="4">
    <location>
        <begin position="141"/>
        <end position="265"/>
    </location>
</feature>
<evidence type="ECO:0000313" key="5">
    <source>
        <dbReference type="EMBL" id="EPE10244.1"/>
    </source>
</evidence>
<dbReference type="GO" id="GO:0000381">
    <property type="term" value="P:regulation of alternative mRNA splicing, via spliceosome"/>
    <property type="evidence" value="ECO:0007669"/>
    <property type="project" value="InterPro"/>
</dbReference>
<dbReference type="eggNOG" id="KOG2117">
    <property type="taxonomic scope" value="Eukaryota"/>
</dbReference>
<dbReference type="OrthoDB" id="446635at2759"/>
<feature type="compositionally biased region" description="Polar residues" evidence="3">
    <location>
        <begin position="412"/>
        <end position="423"/>
    </location>
</feature>
<dbReference type="STRING" id="1262450.S3C9T6"/>
<dbReference type="VEuPathDB" id="FungiDB:F503_05339"/>
<dbReference type="Pfam" id="PF09745">
    <property type="entry name" value="NSRP1_N"/>
    <property type="match status" value="1"/>
</dbReference>
<dbReference type="AlphaFoldDB" id="S3C9T6"/>
<dbReference type="PANTHER" id="PTHR47845">
    <property type="entry name" value="NUCLEAR SPECKLE SPLICING REGULATORY PROTEIN 1 HOMOLOG"/>
    <property type="match status" value="1"/>
</dbReference>
<keyword evidence="6" id="KW-1185">Reference proteome</keyword>
<reference evidence="5 6" key="1">
    <citation type="journal article" date="2013" name="BMC Genomics">
        <title>The genome and transcriptome of the pine saprophyte Ophiostoma piceae, and a comparison with the bark beetle-associated pine pathogen Grosmannia clavigera.</title>
        <authorList>
            <person name="Haridas S."/>
            <person name="Wang Y."/>
            <person name="Lim L."/>
            <person name="Massoumi Alamouti S."/>
            <person name="Jackman S."/>
            <person name="Docking R."/>
            <person name="Robertson G."/>
            <person name="Birol I."/>
            <person name="Bohlmann J."/>
            <person name="Breuil C."/>
        </authorList>
    </citation>
    <scope>NUCLEOTIDE SEQUENCE [LARGE SCALE GENOMIC DNA]</scope>
    <source>
        <strain evidence="5 6">UAMH 11346</strain>
    </source>
</reference>
<name>S3C9T6_OPHP1</name>
<comment type="similarity">
    <text evidence="1">Belongs to the NSRP1 family.</text>
</comment>
<sequence>MSQPFKISYGPKAKKTAPSKPGGPPKRKPVFGGGDDDNSDDDQDAGGVFARGKKSAAPLKKKLAEPAAEAITELGDDFMMGTVALANDDDDDRRKSKAQRKGAQLSQPPPSKYKTPAQDADGPLSSTSRFGSDLASAFTARKHVEAAEALDASIYDYDASYDAFKAAGKKKKGPAKEDGDDDNDEDGNARKSQYMTSLRKMAEVRERDRRIAEDRKMQREREAEGDDFADKEKFVTEAYKKQQEENRKLEEEERKREEAEAARAAETGGMTGFYKELLVRDEQRQAAIQEALEQSKISDSKKGDADDEKDKKSDDQDEDTTTRARDINARGGNVAVNDDGEVVDKRQLLRGGLNVTARKKTEMEREKEREKEKARRDRERERERNARDSEASRAPKAVFNGGSRQAMRDRQSQMLEEQYAQSLKRTRDEEEEKARAADMAAKSRKTTADISSAKERYLARKRAEAEAKKA</sequence>
<organism evidence="5 6">
    <name type="scientific">Ophiostoma piceae (strain UAMH 11346)</name>
    <name type="common">Sap stain fungus</name>
    <dbReference type="NCBI Taxonomy" id="1262450"/>
    <lineage>
        <taxon>Eukaryota</taxon>
        <taxon>Fungi</taxon>
        <taxon>Dikarya</taxon>
        <taxon>Ascomycota</taxon>
        <taxon>Pezizomycotina</taxon>
        <taxon>Sordariomycetes</taxon>
        <taxon>Sordariomycetidae</taxon>
        <taxon>Ophiostomatales</taxon>
        <taxon>Ophiostomataceae</taxon>
        <taxon>Ophiostoma</taxon>
    </lineage>
</organism>
<feature type="compositionally biased region" description="Basic and acidic residues" evidence="3">
    <location>
        <begin position="359"/>
        <end position="393"/>
    </location>
</feature>
<proteinExistence type="inferred from homology"/>
<gene>
    <name evidence="5" type="ORF">F503_05339</name>
</gene>
<evidence type="ECO:0000259" key="4">
    <source>
        <dbReference type="Pfam" id="PF09745"/>
    </source>
</evidence>
<dbReference type="InterPro" id="IPR053246">
    <property type="entry name" value="NS_splicing_regulatory_protein"/>
</dbReference>
<dbReference type="OMA" id="MSKPLAF"/>
<feature type="compositionally biased region" description="Basic and acidic residues" evidence="3">
    <location>
        <begin position="200"/>
        <end position="263"/>
    </location>
</feature>
<evidence type="ECO:0000256" key="1">
    <source>
        <dbReference type="ARBA" id="ARBA00010126"/>
    </source>
</evidence>
<dbReference type="EMBL" id="KE148146">
    <property type="protein sequence ID" value="EPE10244.1"/>
    <property type="molecule type" value="Genomic_DNA"/>
</dbReference>